<evidence type="ECO:0000313" key="3">
    <source>
        <dbReference type="Proteomes" id="UP001195724"/>
    </source>
</evidence>
<organism evidence="2 3">
    <name type="scientific">Saccharothrix algeriensis</name>
    <dbReference type="NCBI Taxonomy" id="173560"/>
    <lineage>
        <taxon>Bacteria</taxon>
        <taxon>Bacillati</taxon>
        <taxon>Actinomycetota</taxon>
        <taxon>Actinomycetes</taxon>
        <taxon>Pseudonocardiales</taxon>
        <taxon>Pseudonocardiaceae</taxon>
        <taxon>Saccharothrix</taxon>
    </lineage>
</organism>
<proteinExistence type="predicted"/>
<feature type="region of interest" description="Disordered" evidence="1">
    <location>
        <begin position="56"/>
        <end position="111"/>
    </location>
</feature>
<accession>A0ABS2S847</accession>
<feature type="compositionally biased region" description="Basic and acidic residues" evidence="1">
    <location>
        <begin position="97"/>
        <end position="111"/>
    </location>
</feature>
<dbReference type="EMBL" id="JAFBCL010000001">
    <property type="protein sequence ID" value="MBM7811859.1"/>
    <property type="molecule type" value="Genomic_DNA"/>
</dbReference>
<feature type="region of interest" description="Disordered" evidence="1">
    <location>
        <begin position="1"/>
        <end position="20"/>
    </location>
</feature>
<sequence length="111" mass="11884">MASEDVRAGGDAGPDAEVRQRVGVDPVHHAVPGERSPAVQPSVVVEEVALSGAQVQLVHVPGDRRSQRRQPPTHLGREVHEVVLAQPDGDPSAVVLGEDRAEMTRRTAEQH</sequence>
<keyword evidence="3" id="KW-1185">Reference proteome</keyword>
<gene>
    <name evidence="2" type="ORF">JOE68_002724</name>
</gene>
<protein>
    <submittedName>
        <fullName evidence="2">Uncharacterized protein</fullName>
    </submittedName>
</protein>
<evidence type="ECO:0000256" key="1">
    <source>
        <dbReference type="SAM" id="MobiDB-lite"/>
    </source>
</evidence>
<dbReference type="Proteomes" id="UP001195724">
    <property type="component" value="Unassembled WGS sequence"/>
</dbReference>
<reference evidence="2 3" key="1">
    <citation type="submission" date="2021-01" db="EMBL/GenBank/DDBJ databases">
        <title>Sequencing the genomes of 1000 actinobacteria strains.</title>
        <authorList>
            <person name="Klenk H.-P."/>
        </authorList>
    </citation>
    <scope>NUCLEOTIDE SEQUENCE [LARGE SCALE GENOMIC DNA]</scope>
    <source>
        <strain evidence="2 3">DSM 44581</strain>
    </source>
</reference>
<name>A0ABS2S847_9PSEU</name>
<evidence type="ECO:0000313" key="2">
    <source>
        <dbReference type="EMBL" id="MBM7811859.1"/>
    </source>
</evidence>
<comment type="caution">
    <text evidence="2">The sequence shown here is derived from an EMBL/GenBank/DDBJ whole genome shotgun (WGS) entry which is preliminary data.</text>
</comment>